<evidence type="ECO:0000313" key="1">
    <source>
        <dbReference type="EMBL" id="KAK8843533.1"/>
    </source>
</evidence>
<evidence type="ECO:0000313" key="2">
    <source>
        <dbReference type="Proteomes" id="UP001470230"/>
    </source>
</evidence>
<evidence type="ECO:0008006" key="3">
    <source>
        <dbReference type="Google" id="ProtNLM"/>
    </source>
</evidence>
<dbReference type="Proteomes" id="UP001470230">
    <property type="component" value="Unassembled WGS sequence"/>
</dbReference>
<organism evidence="1 2">
    <name type="scientific">Tritrichomonas musculus</name>
    <dbReference type="NCBI Taxonomy" id="1915356"/>
    <lineage>
        <taxon>Eukaryota</taxon>
        <taxon>Metamonada</taxon>
        <taxon>Parabasalia</taxon>
        <taxon>Tritrichomonadida</taxon>
        <taxon>Tritrichomonadidae</taxon>
        <taxon>Tritrichomonas</taxon>
    </lineage>
</organism>
<accession>A0ABR2HAP4</accession>
<dbReference type="SUPFAM" id="SSF48403">
    <property type="entry name" value="Ankyrin repeat"/>
    <property type="match status" value="1"/>
</dbReference>
<proteinExistence type="predicted"/>
<name>A0ABR2HAP4_9EUKA</name>
<dbReference type="InterPro" id="IPR036770">
    <property type="entry name" value="Ankyrin_rpt-contain_sf"/>
</dbReference>
<dbReference type="EMBL" id="JAPFFF010000034">
    <property type="protein sequence ID" value="KAK8843533.1"/>
    <property type="molecule type" value="Genomic_DNA"/>
</dbReference>
<protein>
    <recommendedName>
        <fullName evidence="3">DUF3447 domain-containing protein</fullName>
    </recommendedName>
</protein>
<comment type="caution">
    <text evidence="1">The sequence shown here is derived from an EMBL/GenBank/DDBJ whole genome shotgun (WGS) entry which is preliminary data.</text>
</comment>
<sequence length="384" mass="46099">MDIQNYLEEIKDFQKNLLEYLDDEAEEIENVNIISYIQEQFNSKNTLEIKETLQLILNIVNNHHRTPNFWAKIDKFFSMIKESLKQTLSNFEIFDFFKSNKRILLFLIKDSVLQVDQSIIDVINDSKYWNEQYIKYFLIESRPFISAELFDEIKEGLNNEESKFFEENRKIGENNSFICNLIRQDSIDDFVEYVSRTNFPLSSTVKQSIFETNSFLLNKNVSLIEYAAFFGSVQIFNYLRLNNVEMNPNLWLFVIHGRNPELVHLLEQHQIEPENKNYKNCLEESIKCYSNDIAVYIQDNYCFDINESNFFDDLYFKYRNYEFFPNNLNEMAFIFLLCKYNYIFLVNEILLTCKININQEMILKFKFLNRISTFNSLMTFCLIL</sequence>
<gene>
    <name evidence="1" type="ORF">M9Y10_024586</name>
</gene>
<keyword evidence="2" id="KW-1185">Reference proteome</keyword>
<dbReference type="PANTHER" id="PTHR24159">
    <property type="match status" value="1"/>
</dbReference>
<reference evidence="1 2" key="1">
    <citation type="submission" date="2024-04" db="EMBL/GenBank/DDBJ databases">
        <title>Tritrichomonas musculus Genome.</title>
        <authorList>
            <person name="Alves-Ferreira E."/>
            <person name="Grigg M."/>
            <person name="Lorenzi H."/>
            <person name="Galac M."/>
        </authorList>
    </citation>
    <scope>NUCLEOTIDE SEQUENCE [LARGE SCALE GENOMIC DNA]</scope>
    <source>
        <strain evidence="1 2">EAF2021</strain>
    </source>
</reference>
<dbReference type="PANTHER" id="PTHR24159:SF5">
    <property type="entry name" value="ANK_REP_REGION DOMAIN-CONTAINING PROTEIN"/>
    <property type="match status" value="1"/>
</dbReference>